<reference evidence="1" key="1">
    <citation type="journal article" date="2020" name="Nature">
        <title>Giant virus diversity and host interactions through global metagenomics.</title>
        <authorList>
            <person name="Schulz F."/>
            <person name="Roux S."/>
            <person name="Paez-Espino D."/>
            <person name="Jungbluth S."/>
            <person name="Walsh D.A."/>
            <person name="Denef V.J."/>
            <person name="McMahon K.D."/>
            <person name="Konstantinidis K.T."/>
            <person name="Eloe-Fadrosh E.A."/>
            <person name="Kyrpides N.C."/>
            <person name="Woyke T."/>
        </authorList>
    </citation>
    <scope>NUCLEOTIDE SEQUENCE</scope>
    <source>
        <strain evidence="1">GVMAG-S-ERX556049-19</strain>
    </source>
</reference>
<dbReference type="EMBL" id="MN738824">
    <property type="protein sequence ID" value="QHT38056.1"/>
    <property type="molecule type" value="Genomic_DNA"/>
</dbReference>
<accession>A0A6C0F8A3</accession>
<evidence type="ECO:0000313" key="1">
    <source>
        <dbReference type="EMBL" id="QHT38056.1"/>
    </source>
</evidence>
<dbReference type="AlphaFoldDB" id="A0A6C0F8A3"/>
<proteinExistence type="predicted"/>
<sequence>MKDKSTVSKAFNKHFFDFLSDLQNIFPDSKEIMFAKTSFETIKRLNTTAIIKAWYTSVSLPYGNEISNGNIDFFINKDYSADLADVNKNDEIIKMIERIRTPIATTTDVNKEHCLKYLQNLNKLSIAYQNL</sequence>
<protein>
    <submittedName>
        <fullName evidence="1">Uncharacterized protein</fullName>
    </submittedName>
</protein>
<name>A0A6C0F8A3_9ZZZZ</name>
<organism evidence="1">
    <name type="scientific">viral metagenome</name>
    <dbReference type="NCBI Taxonomy" id="1070528"/>
    <lineage>
        <taxon>unclassified sequences</taxon>
        <taxon>metagenomes</taxon>
        <taxon>organismal metagenomes</taxon>
    </lineage>
</organism>